<gene>
    <name evidence="2" type="ORF">LCGC14_1101960</name>
</gene>
<name>A0A0F9MX37_9ZZZZ</name>
<sequence>MSITKKEVTENLIHVSKQISKIPSKQQWERYGKYSVKPVVRIFGSWSNALYEIFGVITKPRLPRKISSSVNCNQETKNPLFCSRSCATSHNNRMGKVGRKKIPHFCDICSKEIQSKRKFCSECKMNYIKVNIRTNIKTNNGCIKHISQVTKSEMFSNSPQKYTRIRMHARSIAVKNKMLESCSVCGYSLYVECAHKKSIASFPNDTLITVINDPNNLIGLCRNHHWEFDHHFLSIP</sequence>
<reference evidence="2" key="1">
    <citation type="journal article" date="2015" name="Nature">
        <title>Complex archaea that bridge the gap between prokaryotes and eukaryotes.</title>
        <authorList>
            <person name="Spang A."/>
            <person name="Saw J.H."/>
            <person name="Jorgensen S.L."/>
            <person name="Zaremba-Niedzwiedzka K."/>
            <person name="Martijn J."/>
            <person name="Lind A.E."/>
            <person name="van Eijk R."/>
            <person name="Schleper C."/>
            <person name="Guy L."/>
            <person name="Ettema T.J."/>
        </authorList>
    </citation>
    <scope>NUCLEOTIDE SEQUENCE</scope>
</reference>
<dbReference type="EMBL" id="LAZR01004971">
    <property type="protein sequence ID" value="KKN04007.1"/>
    <property type="molecule type" value="Genomic_DNA"/>
</dbReference>
<feature type="domain" description="HNH nuclease" evidence="1">
    <location>
        <begin position="182"/>
        <end position="235"/>
    </location>
</feature>
<organism evidence="2">
    <name type="scientific">marine sediment metagenome</name>
    <dbReference type="NCBI Taxonomy" id="412755"/>
    <lineage>
        <taxon>unclassified sequences</taxon>
        <taxon>metagenomes</taxon>
        <taxon>ecological metagenomes</taxon>
    </lineage>
</organism>
<accession>A0A0F9MX37</accession>
<dbReference type="Pfam" id="PF18780">
    <property type="entry name" value="HNH_repeat"/>
    <property type="match status" value="1"/>
</dbReference>
<evidence type="ECO:0000313" key="2">
    <source>
        <dbReference type="EMBL" id="KKN04007.1"/>
    </source>
</evidence>
<dbReference type="Pfam" id="PF13391">
    <property type="entry name" value="HNH_2"/>
    <property type="match status" value="1"/>
</dbReference>
<dbReference type="AlphaFoldDB" id="A0A0F9MX37"/>
<protein>
    <recommendedName>
        <fullName evidence="1">HNH nuclease domain-containing protein</fullName>
    </recommendedName>
</protein>
<evidence type="ECO:0000259" key="1">
    <source>
        <dbReference type="Pfam" id="PF13391"/>
    </source>
</evidence>
<dbReference type="InterPro" id="IPR003615">
    <property type="entry name" value="HNH_nuc"/>
</dbReference>
<comment type="caution">
    <text evidence="2">The sequence shown here is derived from an EMBL/GenBank/DDBJ whole genome shotgun (WGS) entry which is preliminary data.</text>
</comment>
<dbReference type="InterPro" id="IPR041025">
    <property type="entry name" value="HNH_repeat"/>
</dbReference>
<proteinExistence type="predicted"/>